<keyword evidence="5" id="KW-0560">Oxidoreductase</keyword>
<dbReference type="GO" id="GO:0019646">
    <property type="term" value="P:aerobic electron transport chain"/>
    <property type="evidence" value="ECO:0007669"/>
    <property type="project" value="TreeGrafter"/>
</dbReference>
<dbReference type="AlphaFoldDB" id="A0A563VYU1"/>
<proteinExistence type="inferred from homology"/>
<organism evidence="7 8">
    <name type="scientific">Hyella patelloides LEGE 07179</name>
    <dbReference type="NCBI Taxonomy" id="945734"/>
    <lineage>
        <taxon>Bacteria</taxon>
        <taxon>Bacillati</taxon>
        <taxon>Cyanobacteriota</taxon>
        <taxon>Cyanophyceae</taxon>
        <taxon>Pleurocapsales</taxon>
        <taxon>Hyellaceae</taxon>
        <taxon>Hyella</taxon>
    </lineage>
</organism>
<dbReference type="Proteomes" id="UP000320055">
    <property type="component" value="Unassembled WGS sequence"/>
</dbReference>
<comment type="cofactor">
    <cofactor evidence="1">
        <name>FAD</name>
        <dbReference type="ChEBI" id="CHEBI:57692"/>
    </cofactor>
</comment>
<dbReference type="Pfam" id="PF07992">
    <property type="entry name" value="Pyr_redox_2"/>
    <property type="match status" value="1"/>
</dbReference>
<evidence type="ECO:0000313" key="8">
    <source>
        <dbReference type="Proteomes" id="UP000320055"/>
    </source>
</evidence>
<dbReference type="InterPro" id="IPR017584">
    <property type="entry name" value="Pyridine_nucleo_diS_OxRdtase_N"/>
</dbReference>
<evidence type="ECO:0000256" key="3">
    <source>
        <dbReference type="ARBA" id="ARBA00022630"/>
    </source>
</evidence>
<dbReference type="PANTHER" id="PTHR42913">
    <property type="entry name" value="APOPTOSIS-INDUCING FACTOR 1"/>
    <property type="match status" value="1"/>
</dbReference>
<dbReference type="PROSITE" id="PS00626">
    <property type="entry name" value="RCC1_2"/>
    <property type="match status" value="1"/>
</dbReference>
<keyword evidence="3" id="KW-0285">Flavoprotein</keyword>
<feature type="domain" description="FAD/NAD(P)-binding" evidence="6">
    <location>
        <begin position="8"/>
        <end position="313"/>
    </location>
</feature>
<dbReference type="SUPFAM" id="SSF51905">
    <property type="entry name" value="FAD/NAD(P)-binding domain"/>
    <property type="match status" value="2"/>
</dbReference>
<evidence type="ECO:0000256" key="2">
    <source>
        <dbReference type="ARBA" id="ARBA00005272"/>
    </source>
</evidence>
<keyword evidence="8" id="KW-1185">Reference proteome</keyword>
<name>A0A563VYU1_9CYAN</name>
<dbReference type="InterPro" id="IPR051169">
    <property type="entry name" value="NADH-Q_oxidoreductase"/>
</dbReference>
<dbReference type="NCBIfam" id="TIGR03169">
    <property type="entry name" value="Nterm_to_SelD"/>
    <property type="match status" value="1"/>
</dbReference>
<dbReference type="InterPro" id="IPR023753">
    <property type="entry name" value="FAD/NAD-binding_dom"/>
</dbReference>
<evidence type="ECO:0000256" key="1">
    <source>
        <dbReference type="ARBA" id="ARBA00001974"/>
    </source>
</evidence>
<dbReference type="OrthoDB" id="9772934at2"/>
<keyword evidence="4" id="KW-0274">FAD</keyword>
<reference evidence="7 8" key="1">
    <citation type="submission" date="2019-01" db="EMBL/GenBank/DDBJ databases">
        <authorList>
            <person name="Brito A."/>
        </authorList>
    </citation>
    <scope>NUCLEOTIDE SEQUENCE [LARGE SCALE GENOMIC DNA]</scope>
    <source>
        <strain evidence="7">1</strain>
    </source>
</reference>
<dbReference type="InterPro" id="IPR000408">
    <property type="entry name" value="Reg_chr_condens"/>
</dbReference>
<dbReference type="PANTHER" id="PTHR42913:SF9">
    <property type="entry name" value="SLR1591 PROTEIN"/>
    <property type="match status" value="1"/>
</dbReference>
<sequence length="379" mass="42134">MSANQTIKLVLIGGGHSHAIALKSWSENLLSGVKLTLISDVKNTPYSGMLPGHIAGFYNYKETHINLPYLAKIAGAKLIVDKAIDLDLDNNLVICQHSDPISFDYLSLDIGSTPKTSTVPGASEYAIAAKPVPLFLDAWYQLLETFKNNPELPLKIAIIGGGAGGVELALNMHSRLQQLISNNFTQNIEISLIHRGSRLLSGHNQKVGDLLTKILHKKGISLYFNTEVTEIKPDRVVAKNNQTIDTNYTFWVTQADSPQWIKNSALAQDNHGFILVNNNLQSISHPHIFATGDIATIKNNPRPKAGVFAVRQGKPLYENWLNIITKQPLKAYFPQEKYLALIGTGDRKAIASWGNSCWQSSLLWYLKDYIDRKFMNQFN</sequence>
<evidence type="ECO:0000313" key="7">
    <source>
        <dbReference type="EMBL" id="VEP16624.1"/>
    </source>
</evidence>
<evidence type="ECO:0000259" key="6">
    <source>
        <dbReference type="Pfam" id="PF07992"/>
    </source>
</evidence>
<dbReference type="GO" id="GO:0003955">
    <property type="term" value="F:NAD(P)H dehydrogenase (quinone) activity"/>
    <property type="evidence" value="ECO:0007669"/>
    <property type="project" value="TreeGrafter"/>
</dbReference>
<dbReference type="RefSeq" id="WP_144875399.1">
    <property type="nucleotide sequence ID" value="NZ_LR214208.1"/>
</dbReference>
<gene>
    <name evidence="7" type="ORF">H1P_4740002</name>
</gene>
<dbReference type="InterPro" id="IPR036188">
    <property type="entry name" value="FAD/NAD-bd_sf"/>
</dbReference>
<comment type="similarity">
    <text evidence="2">Belongs to the NADH dehydrogenase family.</text>
</comment>
<dbReference type="Gene3D" id="3.50.50.100">
    <property type="match status" value="1"/>
</dbReference>
<protein>
    <submittedName>
        <fullName evidence="7">Pyridine nucleotide-disulfide oxidoreductase family protein</fullName>
    </submittedName>
</protein>
<evidence type="ECO:0000256" key="4">
    <source>
        <dbReference type="ARBA" id="ARBA00022827"/>
    </source>
</evidence>
<accession>A0A563VYU1</accession>
<dbReference type="PRINTS" id="PR00368">
    <property type="entry name" value="FADPNR"/>
</dbReference>
<dbReference type="EMBL" id="CAACVJ010000417">
    <property type="protein sequence ID" value="VEP16624.1"/>
    <property type="molecule type" value="Genomic_DNA"/>
</dbReference>
<evidence type="ECO:0000256" key="5">
    <source>
        <dbReference type="ARBA" id="ARBA00023002"/>
    </source>
</evidence>